<dbReference type="RefSeq" id="WP_062497431.1">
    <property type="nucleotide sequence ID" value="NZ_LHZB01000118.1"/>
</dbReference>
<evidence type="ECO:0000313" key="2">
    <source>
        <dbReference type="EMBL" id="KXV00138.1"/>
    </source>
</evidence>
<feature type="domain" description="GapR-like DNA-binding" evidence="1">
    <location>
        <begin position="10"/>
        <end position="73"/>
    </location>
</feature>
<reference evidence="2 3" key="1">
    <citation type="submission" date="2015-06" db="EMBL/GenBank/DDBJ databases">
        <title>Improved classification and identification of acetic acid bacteria using matrix-assisted laser desorption/ionization time-of-flight mass spectrometry; Gluconobacter nephelii and Gluconobacter uchimurae are later heterotypic synonyms of Gluconobacter japonicus and Gluconobacter oxydans, respectively.</title>
        <authorList>
            <person name="Li L."/>
            <person name="Cleenwerck I."/>
            <person name="De Vuyst L."/>
            <person name="Vandamme P."/>
        </authorList>
    </citation>
    <scope>NUCLEOTIDE SEQUENCE [LARGE SCALE GENOMIC DNA]</scope>
    <source>
        <strain evidence="2 3">LMG 1764</strain>
    </source>
</reference>
<dbReference type="Pfam" id="PF10073">
    <property type="entry name" value="GapR_DNA-bd"/>
    <property type="match status" value="1"/>
</dbReference>
<dbReference type="InterPro" id="IPR046367">
    <property type="entry name" value="GapR-like_DNA-bd"/>
</dbReference>
<dbReference type="AlphaFoldDB" id="A0A149QS37"/>
<comment type="caution">
    <text evidence="2">The sequence shown here is derived from an EMBL/GenBank/DDBJ whole genome shotgun (WGS) entry which is preliminary data.</text>
</comment>
<dbReference type="PATRIC" id="fig|442.7.peg.3437"/>
<proteinExistence type="predicted"/>
<dbReference type="Proteomes" id="UP000075573">
    <property type="component" value="Unassembled WGS sequence"/>
</dbReference>
<accession>A0A149QS37</accession>
<evidence type="ECO:0000313" key="3">
    <source>
        <dbReference type="Proteomes" id="UP000075573"/>
    </source>
</evidence>
<protein>
    <recommendedName>
        <fullName evidence="1">GapR-like DNA-binding domain-containing protein</fullName>
    </recommendedName>
</protein>
<sequence length="83" mass="9472">MADAITGAVRDKLNHITESYVALEEQKKAIADQQKDLKEAVKELSIPPKVFSAAVRWKQMTPDERQQVEELEEEIDLVRHAVD</sequence>
<organism evidence="2 3">
    <name type="scientific">Gluconobacter potus</name>
    <dbReference type="NCBI Taxonomy" id="2724927"/>
    <lineage>
        <taxon>Bacteria</taxon>
        <taxon>Pseudomonadati</taxon>
        <taxon>Pseudomonadota</taxon>
        <taxon>Alphaproteobacteria</taxon>
        <taxon>Acetobacterales</taxon>
        <taxon>Acetobacteraceae</taxon>
        <taxon>Gluconobacter</taxon>
    </lineage>
</organism>
<name>A0A149QS37_9PROT</name>
<dbReference type="EMBL" id="LHZB01000118">
    <property type="protein sequence ID" value="KXV00138.1"/>
    <property type="molecule type" value="Genomic_DNA"/>
</dbReference>
<gene>
    <name evidence="2" type="ORF">AD929_13100</name>
</gene>
<dbReference type="GO" id="GO:0003677">
    <property type="term" value="F:DNA binding"/>
    <property type="evidence" value="ECO:0007669"/>
    <property type="project" value="InterPro"/>
</dbReference>
<evidence type="ECO:0000259" key="1">
    <source>
        <dbReference type="Pfam" id="PF10073"/>
    </source>
</evidence>